<reference evidence="7" key="2">
    <citation type="journal article" date="2021" name="PeerJ">
        <title>Extensive microbial diversity within the chicken gut microbiome revealed by metagenomics and culture.</title>
        <authorList>
            <person name="Gilroy R."/>
            <person name="Ravi A."/>
            <person name="Getino M."/>
            <person name="Pursley I."/>
            <person name="Horton D.L."/>
            <person name="Alikhan N.F."/>
            <person name="Baker D."/>
            <person name="Gharbi K."/>
            <person name="Hall N."/>
            <person name="Watson M."/>
            <person name="Adriaenssens E.M."/>
            <person name="Foster-Nyarko E."/>
            <person name="Jarju S."/>
            <person name="Secka A."/>
            <person name="Antonio M."/>
            <person name="Oren A."/>
            <person name="Chaudhuri R.R."/>
            <person name="La Ragione R."/>
            <person name="Hildebrand F."/>
            <person name="Pallen M.J."/>
        </authorList>
    </citation>
    <scope>NUCLEOTIDE SEQUENCE</scope>
    <source>
        <strain evidence="7">ChiHjej9B8-7071</strain>
    </source>
</reference>
<comment type="similarity">
    <text evidence="2">Belongs to the TspO/BZRP family.</text>
</comment>
<evidence type="ECO:0000313" key="7">
    <source>
        <dbReference type="EMBL" id="HIR10240.1"/>
    </source>
</evidence>
<dbReference type="InterPro" id="IPR038330">
    <property type="entry name" value="TspO/MBR-related_sf"/>
</dbReference>
<dbReference type="PIRSF" id="PIRSF005859">
    <property type="entry name" value="PBR"/>
    <property type="match status" value="1"/>
</dbReference>
<comment type="caution">
    <text evidence="7">The sequence shown here is derived from an EMBL/GenBank/DDBJ whole genome shotgun (WGS) entry which is preliminary data.</text>
</comment>
<evidence type="ECO:0000256" key="1">
    <source>
        <dbReference type="ARBA" id="ARBA00004141"/>
    </source>
</evidence>
<dbReference type="GO" id="GO:0016020">
    <property type="term" value="C:membrane"/>
    <property type="evidence" value="ECO:0007669"/>
    <property type="project" value="UniProtKB-SubCell"/>
</dbReference>
<dbReference type="FunFam" id="1.20.1260.100:FF:000001">
    <property type="entry name" value="translocator protein 2"/>
    <property type="match status" value="1"/>
</dbReference>
<reference evidence="7" key="1">
    <citation type="submission" date="2020-10" db="EMBL/GenBank/DDBJ databases">
        <authorList>
            <person name="Gilroy R."/>
        </authorList>
    </citation>
    <scope>NUCLEOTIDE SEQUENCE</scope>
    <source>
        <strain evidence="7">ChiHjej9B8-7071</strain>
    </source>
</reference>
<proteinExistence type="inferred from homology"/>
<organism evidence="7 8">
    <name type="scientific">Candidatus Avoscillospira stercoripullorum</name>
    <dbReference type="NCBI Taxonomy" id="2840709"/>
    <lineage>
        <taxon>Bacteria</taxon>
        <taxon>Bacillati</taxon>
        <taxon>Bacillota</taxon>
        <taxon>Clostridia</taxon>
        <taxon>Eubacteriales</taxon>
        <taxon>Oscillospiraceae</taxon>
        <taxon>Oscillospiraceae incertae sedis</taxon>
        <taxon>Candidatus Avoscillospira</taxon>
    </lineage>
</organism>
<feature type="transmembrane region" description="Helical" evidence="6">
    <location>
        <begin position="88"/>
        <end position="108"/>
    </location>
</feature>
<sequence length="164" mass="18463">MLGREGFGVRKKPWLATLSFILLTEAVGGLSALLSGGMELYESGIQKPPLSPPGIVFPIVWTILFALLGIGAARIYLAPDSPERTKALTLYFVQLAVNFFWSILFFRFEAFGFALLWLILLWILILWMADAFAQVDKWASALQIPYILWVAFAGYLNFGVWRLN</sequence>
<evidence type="ECO:0000256" key="6">
    <source>
        <dbReference type="SAM" id="Phobius"/>
    </source>
</evidence>
<keyword evidence="4 6" id="KW-1133">Transmembrane helix</keyword>
<feature type="transmembrane region" description="Helical" evidence="6">
    <location>
        <begin position="55"/>
        <end position="76"/>
    </location>
</feature>
<evidence type="ECO:0000256" key="2">
    <source>
        <dbReference type="ARBA" id="ARBA00007524"/>
    </source>
</evidence>
<evidence type="ECO:0000313" key="8">
    <source>
        <dbReference type="Proteomes" id="UP000824258"/>
    </source>
</evidence>
<dbReference type="Proteomes" id="UP000824258">
    <property type="component" value="Unassembled WGS sequence"/>
</dbReference>
<dbReference type="EMBL" id="DVGD01000246">
    <property type="protein sequence ID" value="HIR10240.1"/>
    <property type="molecule type" value="Genomic_DNA"/>
</dbReference>
<keyword evidence="5 6" id="KW-0472">Membrane</keyword>
<dbReference type="CDD" id="cd15904">
    <property type="entry name" value="TSPO_MBR"/>
    <property type="match status" value="1"/>
</dbReference>
<dbReference type="Gene3D" id="1.20.1260.100">
    <property type="entry name" value="TspO/MBR protein"/>
    <property type="match status" value="1"/>
</dbReference>
<dbReference type="Pfam" id="PF03073">
    <property type="entry name" value="TspO_MBR"/>
    <property type="match status" value="1"/>
</dbReference>
<accession>A0A9D1D7I7</accession>
<evidence type="ECO:0000256" key="4">
    <source>
        <dbReference type="ARBA" id="ARBA00022989"/>
    </source>
</evidence>
<dbReference type="PANTHER" id="PTHR10057">
    <property type="entry name" value="PERIPHERAL-TYPE BENZODIAZEPINE RECEPTOR"/>
    <property type="match status" value="1"/>
</dbReference>
<gene>
    <name evidence="7" type="ORF">IAA70_07530</name>
</gene>
<comment type="subcellular location">
    <subcellularLocation>
        <location evidence="1">Membrane</location>
        <topology evidence="1">Multi-pass membrane protein</topology>
    </subcellularLocation>
</comment>
<keyword evidence="3 6" id="KW-0812">Transmembrane</keyword>
<feature type="transmembrane region" description="Helical" evidence="6">
    <location>
        <begin position="114"/>
        <end position="132"/>
    </location>
</feature>
<feature type="transmembrane region" description="Helical" evidence="6">
    <location>
        <begin position="144"/>
        <end position="163"/>
    </location>
</feature>
<dbReference type="InterPro" id="IPR004307">
    <property type="entry name" value="TspO_MBR"/>
</dbReference>
<feature type="transmembrane region" description="Helical" evidence="6">
    <location>
        <begin position="14"/>
        <end position="35"/>
    </location>
</feature>
<dbReference type="PANTHER" id="PTHR10057:SF0">
    <property type="entry name" value="TRANSLOCATOR PROTEIN"/>
    <property type="match status" value="1"/>
</dbReference>
<dbReference type="AlphaFoldDB" id="A0A9D1D7I7"/>
<evidence type="ECO:0000256" key="3">
    <source>
        <dbReference type="ARBA" id="ARBA00022692"/>
    </source>
</evidence>
<evidence type="ECO:0000256" key="5">
    <source>
        <dbReference type="ARBA" id="ARBA00023136"/>
    </source>
</evidence>
<dbReference type="GO" id="GO:0033013">
    <property type="term" value="P:tetrapyrrole metabolic process"/>
    <property type="evidence" value="ECO:0007669"/>
    <property type="project" value="UniProtKB-ARBA"/>
</dbReference>
<name>A0A9D1D7I7_9FIRM</name>
<protein>
    <submittedName>
        <fullName evidence="7">Tryptophan-rich sensory protein</fullName>
    </submittedName>
</protein>